<dbReference type="EMBL" id="CP039354">
    <property type="protein sequence ID" value="QCE10268.1"/>
    <property type="molecule type" value="Genomic_DNA"/>
</dbReference>
<protein>
    <submittedName>
        <fullName evidence="2">Uncharacterized protein</fullName>
    </submittedName>
</protein>
<evidence type="ECO:0000313" key="3">
    <source>
        <dbReference type="Proteomes" id="UP000501690"/>
    </source>
</evidence>
<dbReference type="Proteomes" id="UP000501690">
    <property type="component" value="Linkage Group LG10"/>
</dbReference>
<feature type="coiled-coil region" evidence="1">
    <location>
        <begin position="5"/>
        <end position="32"/>
    </location>
</feature>
<keyword evidence="3" id="KW-1185">Reference proteome</keyword>
<proteinExistence type="predicted"/>
<dbReference type="AlphaFoldDB" id="A0A4D6NAF2"/>
<keyword evidence="1" id="KW-0175">Coiled coil</keyword>
<sequence>MKEKIKYLEADNDELKEKYAGIENELEDLKKYIIQEHINDFNKGLRQVVLFCKEVDVVDPRYDINKDVVDECLIDEEKMSLNHAVEELEDVGGDPIVEEETTIHEEANIVVK</sequence>
<gene>
    <name evidence="2" type="ORF">DEO72_LG10g1496</name>
</gene>
<accession>A0A4D6NAF2</accession>
<reference evidence="2 3" key="1">
    <citation type="submission" date="2019-04" db="EMBL/GenBank/DDBJ databases">
        <title>An improved genome assembly and genetic linkage map for asparagus bean, Vigna unguiculata ssp. sesquipedialis.</title>
        <authorList>
            <person name="Xia Q."/>
            <person name="Zhang R."/>
            <person name="Dong Y."/>
        </authorList>
    </citation>
    <scope>NUCLEOTIDE SEQUENCE [LARGE SCALE GENOMIC DNA]</scope>
    <source>
        <tissue evidence="2">Leaf</tissue>
    </source>
</reference>
<evidence type="ECO:0000313" key="2">
    <source>
        <dbReference type="EMBL" id="QCE10268.1"/>
    </source>
</evidence>
<name>A0A4D6NAF2_VIGUN</name>
<evidence type="ECO:0000256" key="1">
    <source>
        <dbReference type="SAM" id="Coils"/>
    </source>
</evidence>
<organism evidence="2 3">
    <name type="scientific">Vigna unguiculata</name>
    <name type="common">Cowpea</name>
    <dbReference type="NCBI Taxonomy" id="3917"/>
    <lineage>
        <taxon>Eukaryota</taxon>
        <taxon>Viridiplantae</taxon>
        <taxon>Streptophyta</taxon>
        <taxon>Embryophyta</taxon>
        <taxon>Tracheophyta</taxon>
        <taxon>Spermatophyta</taxon>
        <taxon>Magnoliopsida</taxon>
        <taxon>eudicotyledons</taxon>
        <taxon>Gunneridae</taxon>
        <taxon>Pentapetalae</taxon>
        <taxon>rosids</taxon>
        <taxon>fabids</taxon>
        <taxon>Fabales</taxon>
        <taxon>Fabaceae</taxon>
        <taxon>Papilionoideae</taxon>
        <taxon>50 kb inversion clade</taxon>
        <taxon>NPAAA clade</taxon>
        <taxon>indigoferoid/millettioid clade</taxon>
        <taxon>Phaseoleae</taxon>
        <taxon>Vigna</taxon>
    </lineage>
</organism>